<reference evidence="1 2" key="1">
    <citation type="submission" date="2011-04" db="EMBL/GenBank/DDBJ databases">
        <title>Complete sequence of Cellulomonas fimi ATCC 484.</title>
        <authorList>
            <consortium name="US DOE Joint Genome Institute"/>
            <person name="Lucas S."/>
            <person name="Han J."/>
            <person name="Lapidus A."/>
            <person name="Cheng J.-F."/>
            <person name="Goodwin L."/>
            <person name="Pitluck S."/>
            <person name="Peters L."/>
            <person name="Chertkov O."/>
            <person name="Detter J.C."/>
            <person name="Han C."/>
            <person name="Tapia R."/>
            <person name="Land M."/>
            <person name="Hauser L."/>
            <person name="Kyrpides N."/>
            <person name="Ivanova N."/>
            <person name="Ovchinnikova G."/>
            <person name="Pagani I."/>
            <person name="Mead D."/>
            <person name="Brumm P."/>
            <person name="Woyke T."/>
        </authorList>
    </citation>
    <scope>NUCLEOTIDE SEQUENCE [LARGE SCALE GENOMIC DNA]</scope>
    <source>
        <strain evidence="2">ATCC 484 / DSM 20113 / JCM 1341 / NBRC 15513 / NCIMB 8980 / NCTC 7547</strain>
    </source>
</reference>
<name>F4GYA6_CELFA</name>
<proteinExistence type="predicted"/>
<dbReference type="STRING" id="590998.Celf_1763"/>
<accession>F4GYA6</accession>
<dbReference type="KEGG" id="cfi:Celf_1763"/>
<keyword evidence="2" id="KW-1185">Reference proteome</keyword>
<evidence type="ECO:0000313" key="2">
    <source>
        <dbReference type="Proteomes" id="UP000008460"/>
    </source>
</evidence>
<dbReference type="RefSeq" id="WP_013770921.1">
    <property type="nucleotide sequence ID" value="NC_015514.1"/>
</dbReference>
<dbReference type="AlphaFoldDB" id="F4GYA6"/>
<gene>
    <name evidence="1" type="ordered locus">Celf_1763</name>
</gene>
<protein>
    <recommendedName>
        <fullName evidence="3">MmcQ/YjbR family DNA-binding protein</fullName>
    </recommendedName>
</protein>
<organism evidence="1 2">
    <name type="scientific">Cellulomonas fimi (strain ATCC 484 / DSM 20113 / JCM 1341 / CCUG 24087 / LMG 16345 / NBRC 15513 / NCIMB 8980 / NCTC 7547 / NRS-133)</name>
    <dbReference type="NCBI Taxonomy" id="590998"/>
    <lineage>
        <taxon>Bacteria</taxon>
        <taxon>Bacillati</taxon>
        <taxon>Actinomycetota</taxon>
        <taxon>Actinomycetes</taxon>
        <taxon>Micrococcales</taxon>
        <taxon>Cellulomonadaceae</taxon>
        <taxon>Cellulomonas</taxon>
    </lineage>
</organism>
<dbReference type="Proteomes" id="UP000008460">
    <property type="component" value="Chromosome"/>
</dbReference>
<evidence type="ECO:0000313" key="1">
    <source>
        <dbReference type="EMBL" id="AEE45895.1"/>
    </source>
</evidence>
<dbReference type="HOGENOM" id="CLU_138549_1_1_11"/>
<dbReference type="eggNOG" id="COG3801">
    <property type="taxonomic scope" value="Bacteria"/>
</dbReference>
<evidence type="ECO:0008006" key="3">
    <source>
        <dbReference type="Google" id="ProtNLM"/>
    </source>
</evidence>
<dbReference type="EMBL" id="CP002666">
    <property type="protein sequence ID" value="AEE45895.1"/>
    <property type="molecule type" value="Genomic_DNA"/>
</dbReference>
<sequence>MATWQDVRAAVAALPDTTEPDPRRWRAHGRSLVWERPLRRSDHEALGADAWPGDVLGLRTPDLEAKDVLLGSAPDVYFTTPHFDGYPAVLVRLERLAPDELAEVVTETWLALVPKRTARAWLDAHPPVD</sequence>